<evidence type="ECO:0000313" key="3">
    <source>
        <dbReference type="Proteomes" id="UP000694844"/>
    </source>
</evidence>
<dbReference type="Pfam" id="PF00350">
    <property type="entry name" value="Dynamin_N"/>
    <property type="match status" value="1"/>
</dbReference>
<dbReference type="GeneID" id="111117645"/>
<name>A0A8B8CA45_CRAVI</name>
<evidence type="ECO:0000259" key="2">
    <source>
        <dbReference type="Pfam" id="PF00350"/>
    </source>
</evidence>
<proteinExistence type="predicted"/>
<dbReference type="KEGG" id="cvn:111117645"/>
<accession>A0A8B8CA45</accession>
<gene>
    <name evidence="4" type="primary">LOC111117645</name>
</gene>
<dbReference type="Proteomes" id="UP000694844">
    <property type="component" value="Chromosome 10"/>
</dbReference>
<sequence>MEDVKCSLDAKNSFQESVTALYQTLILFLNGEEYGEDLRKELLVSDPDLIEILNKRIKDLTKADHGIIIAGETSSGKSTLINTILGKKNFKVRNRESTSTICKLRNSKTIRIIAERISGETSLTELDCDPETEDGENEIRQILKELTDVTAQSDSKMNNCVDIGLPIPLLTGNTILVDTPGIGGSGEFTPKLMEYLPNAVSFIFVINVGSAGGMQRDRLPVVLKTLDALLKNNEMTCFDPRDVIFVTNKWDTIKSDEDDSSEDETTKTWEFLKTDIKKMWRSVKEENIFKMSLSKISLKDADSSSTEFKNFKDTLKRNIKKTENARVVQHLGFLHNILGNISRGINERLNLVKISEDKQNEMAAKNKAKMERLLLSCNQARFSLEKKITSARENIAERCFNFMSTDNGKNTILNPEGHPPLMTFPFTQKMFRLEVNCRVSMYVKNVLQSEDVLNEFKSIITEIDQFYKEISTELAENEECKMNEIYDDFNESVITDSDTKTTKVVGIVLASAPLWLPLVAVSVAFSPLLIPAVAYLQLSDKKKVVIDNEYENCKLTIRGMISSRLESSYGVFLRKLIEKVFVSDLPKQIQFLETLTQQLLEKRNEILASQDLLYTLKERVASMMSGIAELNNKF</sequence>
<evidence type="ECO:0000313" key="4">
    <source>
        <dbReference type="RefSeq" id="XP_022312510.1"/>
    </source>
</evidence>
<reference evidence="4" key="1">
    <citation type="submission" date="2025-08" db="UniProtKB">
        <authorList>
            <consortium name="RefSeq"/>
        </authorList>
    </citation>
    <scope>IDENTIFICATION</scope>
    <source>
        <tissue evidence="4">Whole sample</tissue>
    </source>
</reference>
<feature type="transmembrane region" description="Helical" evidence="1">
    <location>
        <begin position="514"/>
        <end position="536"/>
    </location>
</feature>
<organism evidence="3 4">
    <name type="scientific">Crassostrea virginica</name>
    <name type="common">Eastern oyster</name>
    <dbReference type="NCBI Taxonomy" id="6565"/>
    <lineage>
        <taxon>Eukaryota</taxon>
        <taxon>Metazoa</taxon>
        <taxon>Spiralia</taxon>
        <taxon>Lophotrochozoa</taxon>
        <taxon>Mollusca</taxon>
        <taxon>Bivalvia</taxon>
        <taxon>Autobranchia</taxon>
        <taxon>Pteriomorphia</taxon>
        <taxon>Ostreida</taxon>
        <taxon>Ostreoidea</taxon>
        <taxon>Ostreidae</taxon>
        <taxon>Crassostrea</taxon>
    </lineage>
</organism>
<dbReference type="PANTHER" id="PTHR26392">
    <property type="entry name" value="MITOGEN-ACTIVATED PROTEIN KINASE KINASE KINASE 7-RELATED"/>
    <property type="match status" value="1"/>
</dbReference>
<keyword evidence="1" id="KW-0812">Transmembrane</keyword>
<dbReference type="OrthoDB" id="8927528at2759"/>
<dbReference type="RefSeq" id="XP_022312510.1">
    <property type="nucleotide sequence ID" value="XM_022456802.1"/>
</dbReference>
<dbReference type="Gene3D" id="3.40.50.300">
    <property type="entry name" value="P-loop containing nucleotide triphosphate hydrolases"/>
    <property type="match status" value="1"/>
</dbReference>
<keyword evidence="3" id="KW-1185">Reference proteome</keyword>
<dbReference type="InterPro" id="IPR027417">
    <property type="entry name" value="P-loop_NTPase"/>
</dbReference>
<dbReference type="PANTHER" id="PTHR26392:SF92">
    <property type="entry name" value="PROTEIN KINASE DOMAIN-CONTAINING PROTEIN"/>
    <property type="match status" value="1"/>
</dbReference>
<dbReference type="AlphaFoldDB" id="A0A8B8CA45"/>
<dbReference type="SUPFAM" id="SSF52540">
    <property type="entry name" value="P-loop containing nucleoside triphosphate hydrolases"/>
    <property type="match status" value="1"/>
</dbReference>
<feature type="domain" description="Dynamin N-terminal" evidence="2">
    <location>
        <begin position="67"/>
        <end position="205"/>
    </location>
</feature>
<keyword evidence="1" id="KW-1133">Transmembrane helix</keyword>
<dbReference type="InterPro" id="IPR045063">
    <property type="entry name" value="Dynamin_N"/>
</dbReference>
<evidence type="ECO:0000256" key="1">
    <source>
        <dbReference type="SAM" id="Phobius"/>
    </source>
</evidence>
<keyword evidence="1" id="KW-0472">Membrane</keyword>
<protein>
    <submittedName>
        <fullName evidence="4">Transmembrane GTPase fzo-like</fullName>
    </submittedName>
</protein>